<reference evidence="2" key="1">
    <citation type="submission" date="2022-07" db="EMBL/GenBank/DDBJ databases">
        <title>Genome Sequence of Physisporinus lineatus.</title>
        <authorList>
            <person name="Buettner E."/>
        </authorList>
    </citation>
    <scope>NUCLEOTIDE SEQUENCE</scope>
    <source>
        <strain evidence="2">VT162</strain>
    </source>
</reference>
<accession>A0AAD5VCS2</accession>
<comment type="caution">
    <text evidence="2">The sequence shown here is derived from an EMBL/GenBank/DDBJ whole genome shotgun (WGS) entry which is preliminary data.</text>
</comment>
<evidence type="ECO:0000256" key="1">
    <source>
        <dbReference type="SAM" id="MobiDB-lite"/>
    </source>
</evidence>
<feature type="compositionally biased region" description="Polar residues" evidence="1">
    <location>
        <begin position="58"/>
        <end position="67"/>
    </location>
</feature>
<organism evidence="2 3">
    <name type="scientific">Meripilus lineatus</name>
    <dbReference type="NCBI Taxonomy" id="2056292"/>
    <lineage>
        <taxon>Eukaryota</taxon>
        <taxon>Fungi</taxon>
        <taxon>Dikarya</taxon>
        <taxon>Basidiomycota</taxon>
        <taxon>Agaricomycotina</taxon>
        <taxon>Agaricomycetes</taxon>
        <taxon>Polyporales</taxon>
        <taxon>Meripilaceae</taxon>
        <taxon>Meripilus</taxon>
    </lineage>
</organism>
<feature type="region of interest" description="Disordered" evidence="1">
    <location>
        <begin position="39"/>
        <end position="67"/>
    </location>
</feature>
<proteinExistence type="predicted"/>
<evidence type="ECO:0000313" key="3">
    <source>
        <dbReference type="Proteomes" id="UP001212997"/>
    </source>
</evidence>
<dbReference type="EMBL" id="JANAWD010000076">
    <property type="protein sequence ID" value="KAJ3488036.1"/>
    <property type="molecule type" value="Genomic_DNA"/>
</dbReference>
<gene>
    <name evidence="2" type="ORF">NLI96_g3123</name>
</gene>
<name>A0AAD5VCS2_9APHY</name>
<dbReference type="AlphaFoldDB" id="A0AAD5VCS2"/>
<sequence>MLNIKKYAAIERGESDASDENSGSIEFTLIRQCASQRETGNASVGVNTHFEPEGDNVPPQNGMGQVP</sequence>
<keyword evidence="3" id="KW-1185">Reference proteome</keyword>
<dbReference type="Proteomes" id="UP001212997">
    <property type="component" value="Unassembled WGS sequence"/>
</dbReference>
<protein>
    <submittedName>
        <fullName evidence="2">Uncharacterized protein</fullName>
    </submittedName>
</protein>
<evidence type="ECO:0000313" key="2">
    <source>
        <dbReference type="EMBL" id="KAJ3488036.1"/>
    </source>
</evidence>